<evidence type="ECO:0000313" key="1">
    <source>
        <dbReference type="EMBL" id="MBW0539777.1"/>
    </source>
</evidence>
<evidence type="ECO:0000313" key="2">
    <source>
        <dbReference type="Proteomes" id="UP000765509"/>
    </source>
</evidence>
<name>A0A9Q3FM59_9BASI</name>
<protein>
    <submittedName>
        <fullName evidence="1">Uncharacterized protein</fullName>
    </submittedName>
</protein>
<accession>A0A9Q3FM59</accession>
<sequence>MRKVHQDDSGKIFTQQDGNLVFGLYLDWMNPHGLKQGSKSFSLCVIFLICFNVPPEICYKPHTLFVYGFTPTPQDSTSPQLDSILNPLVEELHELWNGIHYPKTSKYSNGHPIKSTLLLLLGDTIALFKIGGYASHSASILCCHCSFQQKDIRNCDKLS</sequence>
<dbReference type="Proteomes" id="UP000765509">
    <property type="component" value="Unassembled WGS sequence"/>
</dbReference>
<dbReference type="Pfam" id="PF02992">
    <property type="entry name" value="Transposase_21"/>
    <property type="match status" value="1"/>
</dbReference>
<reference evidence="1" key="1">
    <citation type="submission" date="2021-03" db="EMBL/GenBank/DDBJ databases">
        <title>Draft genome sequence of rust myrtle Austropuccinia psidii MF-1, a brazilian biotype.</title>
        <authorList>
            <person name="Quecine M.C."/>
            <person name="Pachon D.M.R."/>
            <person name="Bonatelli M.L."/>
            <person name="Correr F.H."/>
            <person name="Franceschini L.M."/>
            <person name="Leite T.F."/>
            <person name="Margarido G.R.A."/>
            <person name="Almeida C.A."/>
            <person name="Ferrarezi J.A."/>
            <person name="Labate C.A."/>
        </authorList>
    </citation>
    <scope>NUCLEOTIDE SEQUENCE</scope>
    <source>
        <strain evidence="1">MF-1</strain>
    </source>
</reference>
<proteinExistence type="predicted"/>
<keyword evidence="2" id="KW-1185">Reference proteome</keyword>
<organism evidence="1 2">
    <name type="scientific">Austropuccinia psidii MF-1</name>
    <dbReference type="NCBI Taxonomy" id="1389203"/>
    <lineage>
        <taxon>Eukaryota</taxon>
        <taxon>Fungi</taxon>
        <taxon>Dikarya</taxon>
        <taxon>Basidiomycota</taxon>
        <taxon>Pucciniomycotina</taxon>
        <taxon>Pucciniomycetes</taxon>
        <taxon>Pucciniales</taxon>
        <taxon>Sphaerophragmiaceae</taxon>
        <taxon>Austropuccinia</taxon>
    </lineage>
</organism>
<comment type="caution">
    <text evidence="1">The sequence shown here is derived from an EMBL/GenBank/DDBJ whole genome shotgun (WGS) entry which is preliminary data.</text>
</comment>
<dbReference type="EMBL" id="AVOT02044424">
    <property type="protein sequence ID" value="MBW0539777.1"/>
    <property type="molecule type" value="Genomic_DNA"/>
</dbReference>
<dbReference type="AlphaFoldDB" id="A0A9Q3FM59"/>
<gene>
    <name evidence="1" type="ORF">O181_079492</name>
</gene>
<dbReference type="OrthoDB" id="2288984at2759"/>
<dbReference type="InterPro" id="IPR004242">
    <property type="entry name" value="Transposase_21"/>
</dbReference>